<reference evidence="1 2" key="1">
    <citation type="submission" date="2019-02" db="EMBL/GenBank/DDBJ databases">
        <title>Genome sequencing of Clostridium botulinum clinical isolates.</title>
        <authorList>
            <person name="Brunt J."/>
            <person name="Van Vliet A.H.M."/>
            <person name="Stringer S.C."/>
            <person name="Grant K.A."/>
            <person name="Carter A.C."/>
            <person name="Peck M.W."/>
        </authorList>
    </citation>
    <scope>NUCLEOTIDE SEQUENCE [LARGE SCALE GENOMIC DNA]</scope>
    <source>
        <strain evidence="1 2">H113700579</strain>
    </source>
</reference>
<sequence length="88" mass="10020">MLRYKIEAVSERAVQTFGAAHQKVKAIEELGELIQALSKDLLHCDHNVPEEIADVEIMIAQLRYMFNTEEIDKIKEEKLRKLAGVVVA</sequence>
<dbReference type="Proteomes" id="UP000472355">
    <property type="component" value="Unassembled WGS sequence"/>
</dbReference>
<organism evidence="1 2">
    <name type="scientific">Clostridium botulinum</name>
    <dbReference type="NCBI Taxonomy" id="1491"/>
    <lineage>
        <taxon>Bacteria</taxon>
        <taxon>Bacillati</taxon>
        <taxon>Bacillota</taxon>
        <taxon>Clostridia</taxon>
        <taxon>Eubacteriales</taxon>
        <taxon>Clostridiaceae</taxon>
        <taxon>Clostridium</taxon>
    </lineage>
</organism>
<accession>A0A6M0SPZ4</accession>
<proteinExistence type="predicted"/>
<dbReference type="EMBL" id="SGKU01000037">
    <property type="protein sequence ID" value="NFA43382.1"/>
    <property type="molecule type" value="Genomic_DNA"/>
</dbReference>
<protein>
    <submittedName>
        <fullName evidence="1">Uncharacterized protein</fullName>
    </submittedName>
</protein>
<name>A0A6M0SPZ4_CLOBO</name>
<dbReference type="AlphaFoldDB" id="A0A6M0SPZ4"/>
<dbReference type="CDD" id="cd11539">
    <property type="entry name" value="NTP-PPase_u2"/>
    <property type="match status" value="1"/>
</dbReference>
<gene>
    <name evidence="1" type="ORF">EXM65_12570</name>
</gene>
<evidence type="ECO:0000313" key="1">
    <source>
        <dbReference type="EMBL" id="NFA43382.1"/>
    </source>
</evidence>
<comment type="caution">
    <text evidence="1">The sequence shown here is derived from an EMBL/GenBank/DDBJ whole genome shotgun (WGS) entry which is preliminary data.</text>
</comment>
<evidence type="ECO:0000313" key="2">
    <source>
        <dbReference type="Proteomes" id="UP000472355"/>
    </source>
</evidence>
<dbReference type="SUPFAM" id="SSF101386">
    <property type="entry name" value="all-alpha NTP pyrophosphatases"/>
    <property type="match status" value="1"/>
</dbReference>